<keyword evidence="2" id="KW-0460">Magnesium</keyword>
<dbReference type="GO" id="GO:0048038">
    <property type="term" value="F:quinone binding"/>
    <property type="evidence" value="ECO:0007669"/>
    <property type="project" value="InterPro"/>
</dbReference>
<feature type="binding site" evidence="2">
    <location>
        <position position="321"/>
    </location>
    <ligand>
        <name>Mg(2+)</name>
        <dbReference type="ChEBI" id="CHEBI:18420"/>
    </ligand>
</feature>
<gene>
    <name evidence="4" type="primary">cooH</name>
    <name evidence="4" type="ORF">SBA5_330030</name>
</gene>
<dbReference type="Proteomes" id="UP000239735">
    <property type="component" value="Unassembled WGS sequence"/>
</dbReference>
<dbReference type="EMBL" id="OKRB01000090">
    <property type="protein sequence ID" value="SPE21988.1"/>
    <property type="molecule type" value="Genomic_DNA"/>
</dbReference>
<evidence type="ECO:0000256" key="1">
    <source>
        <dbReference type="ARBA" id="ARBA00023002"/>
    </source>
</evidence>
<feature type="binding site" evidence="2">
    <location>
        <position position="66"/>
    </location>
    <ligand>
        <name>Fe cation</name>
        <dbReference type="ChEBI" id="CHEBI:24875"/>
    </ligand>
</feature>
<feature type="domain" description="NADH-quinone oxidoreductase subunit D" evidence="3">
    <location>
        <begin position="117"/>
        <end position="286"/>
    </location>
</feature>
<reference evidence="5" key="1">
    <citation type="submission" date="2018-02" db="EMBL/GenBank/DDBJ databases">
        <authorList>
            <person name="Hausmann B."/>
        </authorList>
    </citation>
    <scope>NUCLEOTIDE SEQUENCE [LARGE SCALE GENOMIC DNA]</scope>
    <source>
        <strain evidence="5">Peat soil MAG SbA5</strain>
    </source>
</reference>
<keyword evidence="1" id="KW-0560">Oxidoreductase</keyword>
<feature type="binding site" evidence="2">
    <location>
        <position position="66"/>
    </location>
    <ligand>
        <name>Ni(2+)</name>
        <dbReference type="ChEBI" id="CHEBI:49786"/>
    </ligand>
</feature>
<evidence type="ECO:0000313" key="5">
    <source>
        <dbReference type="Proteomes" id="UP000239735"/>
    </source>
</evidence>
<dbReference type="GO" id="GO:0016151">
    <property type="term" value="F:nickel cation binding"/>
    <property type="evidence" value="ECO:0007669"/>
    <property type="project" value="InterPro"/>
</dbReference>
<dbReference type="AlphaFoldDB" id="A0A2N9LFE8"/>
<dbReference type="InterPro" id="IPR029014">
    <property type="entry name" value="NiFe-Hase_large"/>
</dbReference>
<protein>
    <submittedName>
        <fullName evidence="4">Membrane-bound hydrogenase subunit alpha</fullName>
    </submittedName>
</protein>
<name>A0A2N9LFE8_9BACT</name>
<dbReference type="InterPro" id="IPR001135">
    <property type="entry name" value="NADH_Q_OxRdtase_suD"/>
</dbReference>
<sequence>MSYKIPMGPYHPGLEEPYKLDMICEGETVRDAELHIGFNFRNIEHLAETRNYFQVIALMERVCGICSFIHTLTLCQAMEKLANVEAPPRAKYIRVIMAELERLHSHVLWAGIASKLMGFKTMFMTCFALREKVMDVLQAISGNRVNYSMNCIGGVNRDVEDPTALLALIDDLEREMTRTVIPIFTTSSTARSRCAGIGVLTHEKAVSCAVVGPTARASGVNQDLRRDAPYAAYAEMQFEVPVEQAGDVRARLFVRALEIMESCRILRQALNNIPPGEISTGADKFAFVTGTATSRVEAPRGEVMYSVSWKEGSRNPARVHVRTPTFANMPAVRWMVRGARLADTPLIQASIDPCYSCTDR</sequence>
<dbReference type="Gene3D" id="1.10.645.10">
    <property type="entry name" value="Cytochrome-c3 Hydrogenase, chain B"/>
    <property type="match status" value="1"/>
</dbReference>
<proteinExistence type="predicted"/>
<evidence type="ECO:0000259" key="3">
    <source>
        <dbReference type="Pfam" id="PF00346"/>
    </source>
</evidence>
<evidence type="ECO:0000313" key="4">
    <source>
        <dbReference type="EMBL" id="SPE21988.1"/>
    </source>
</evidence>
<organism evidence="4 5">
    <name type="scientific">Candidatus Sulfuritelmatomonas gaucii</name>
    <dbReference type="NCBI Taxonomy" id="2043161"/>
    <lineage>
        <taxon>Bacteria</taxon>
        <taxon>Pseudomonadati</taxon>
        <taxon>Acidobacteriota</taxon>
        <taxon>Terriglobia</taxon>
        <taxon>Terriglobales</taxon>
        <taxon>Acidobacteriaceae</taxon>
        <taxon>Candidatus Sulfuritelmatomonas</taxon>
    </lineage>
</organism>
<comment type="cofactor">
    <cofactor evidence="2">
        <name>Ni(2+)</name>
        <dbReference type="ChEBI" id="CHEBI:49786"/>
    </cofactor>
</comment>
<feature type="binding site" evidence="2">
    <location>
        <position position="357"/>
    </location>
    <ligand>
        <name>Fe cation</name>
        <dbReference type="ChEBI" id="CHEBI:24875"/>
    </ligand>
</feature>
<dbReference type="PANTHER" id="PTHR43485:SF1">
    <property type="entry name" value="FORMATE HYDROGENLYASE SUBUNIT 5-RELATED"/>
    <property type="match status" value="1"/>
</dbReference>
<dbReference type="InterPro" id="IPR001501">
    <property type="entry name" value="Ni-dep_hyd_lsu"/>
</dbReference>
<evidence type="ECO:0000256" key="2">
    <source>
        <dbReference type="PIRSR" id="PIRSR601501-1"/>
    </source>
</evidence>
<feature type="binding site" evidence="2">
    <location>
        <position position="63"/>
    </location>
    <ligand>
        <name>Ni(2+)</name>
        <dbReference type="ChEBI" id="CHEBI:49786"/>
    </ligand>
</feature>
<dbReference type="Pfam" id="PF00374">
    <property type="entry name" value="NiFeSe_Hases"/>
    <property type="match status" value="1"/>
</dbReference>
<dbReference type="OrthoDB" id="9801496at2"/>
<keyword evidence="2" id="KW-0479">Metal-binding</keyword>
<keyword evidence="2" id="KW-0408">Iron</keyword>
<dbReference type="GO" id="GO:0051287">
    <property type="term" value="F:NAD binding"/>
    <property type="evidence" value="ECO:0007669"/>
    <property type="project" value="InterPro"/>
</dbReference>
<dbReference type="PANTHER" id="PTHR43485">
    <property type="entry name" value="HYDROGENASE-4 COMPONENT G"/>
    <property type="match status" value="1"/>
</dbReference>
<dbReference type="Pfam" id="PF00346">
    <property type="entry name" value="Complex1_49kDa"/>
    <property type="match status" value="1"/>
</dbReference>
<dbReference type="InterPro" id="IPR052197">
    <property type="entry name" value="ComplexI_49kDa-like"/>
</dbReference>
<accession>A0A2N9LFE8</accession>
<feature type="binding site" evidence="2">
    <location>
        <position position="354"/>
    </location>
    <ligand>
        <name>Ni(2+)</name>
        <dbReference type="ChEBI" id="CHEBI:49786"/>
    </ligand>
</feature>
<comment type="cofactor">
    <cofactor evidence="2">
        <name>Fe cation</name>
        <dbReference type="ChEBI" id="CHEBI:24875"/>
    </cofactor>
</comment>
<dbReference type="SUPFAM" id="SSF56762">
    <property type="entry name" value="HydB/Nqo4-like"/>
    <property type="match status" value="1"/>
</dbReference>
<dbReference type="GO" id="GO:0016651">
    <property type="term" value="F:oxidoreductase activity, acting on NAD(P)H"/>
    <property type="evidence" value="ECO:0007669"/>
    <property type="project" value="InterPro"/>
</dbReference>
<keyword evidence="2" id="KW-0533">Nickel</keyword>
<feature type="binding site" evidence="2">
    <location>
        <position position="44"/>
    </location>
    <ligand>
        <name>Mg(2+)</name>
        <dbReference type="ChEBI" id="CHEBI:18420"/>
    </ligand>
</feature>